<organism evidence="1 2">
    <name type="scientific">Sipha flava</name>
    <name type="common">yellow sugarcane aphid</name>
    <dbReference type="NCBI Taxonomy" id="143950"/>
    <lineage>
        <taxon>Eukaryota</taxon>
        <taxon>Metazoa</taxon>
        <taxon>Ecdysozoa</taxon>
        <taxon>Arthropoda</taxon>
        <taxon>Hexapoda</taxon>
        <taxon>Insecta</taxon>
        <taxon>Pterygota</taxon>
        <taxon>Neoptera</taxon>
        <taxon>Paraneoptera</taxon>
        <taxon>Hemiptera</taxon>
        <taxon>Sternorrhyncha</taxon>
        <taxon>Aphidomorpha</taxon>
        <taxon>Aphidoidea</taxon>
        <taxon>Aphididae</taxon>
        <taxon>Sipha</taxon>
    </lineage>
</organism>
<name>A0A8B8FV98_9HEMI</name>
<evidence type="ECO:0000313" key="2">
    <source>
        <dbReference type="RefSeq" id="XP_025414742.1"/>
    </source>
</evidence>
<dbReference type="OrthoDB" id="7464992at2759"/>
<proteinExistence type="predicted"/>
<reference evidence="2" key="1">
    <citation type="submission" date="2025-08" db="UniProtKB">
        <authorList>
            <consortium name="RefSeq"/>
        </authorList>
    </citation>
    <scope>IDENTIFICATION</scope>
    <source>
        <tissue evidence="2">Whole body</tissue>
    </source>
</reference>
<dbReference type="RefSeq" id="XP_025414742.1">
    <property type="nucleotide sequence ID" value="XM_025558957.1"/>
</dbReference>
<gene>
    <name evidence="2" type="primary">LOC112686592</name>
</gene>
<keyword evidence="1" id="KW-1185">Reference proteome</keyword>
<dbReference type="Proteomes" id="UP000694846">
    <property type="component" value="Unplaced"/>
</dbReference>
<protein>
    <submittedName>
        <fullName evidence="2">Uncharacterized protein LOC112686592</fullName>
    </submittedName>
</protein>
<dbReference type="GeneID" id="112686592"/>
<dbReference type="AlphaFoldDB" id="A0A8B8FV98"/>
<evidence type="ECO:0000313" key="1">
    <source>
        <dbReference type="Proteomes" id="UP000694846"/>
    </source>
</evidence>
<sequence length="77" mass="9092">MALSRRRVKETDQVGFMIAAGAYVDITQDPKMWMSMAKDAQKDEQGFIESKWWLHTHPLYQSRANHMKHLMNEARKL</sequence>
<accession>A0A8B8FV98</accession>